<keyword evidence="2" id="KW-1185">Reference proteome</keyword>
<dbReference type="EMBL" id="CAJVQC010025862">
    <property type="protein sequence ID" value="CAG8731300.1"/>
    <property type="molecule type" value="Genomic_DNA"/>
</dbReference>
<protein>
    <submittedName>
        <fullName evidence="1">19119_t:CDS:1</fullName>
    </submittedName>
</protein>
<gene>
    <name evidence="1" type="ORF">RPERSI_LOCUS12187</name>
</gene>
<sequence>MRWGQGRSQHEIECEIKYETDGPVFIIRFEENGQNFIIKSKESVIKAANEYLKKRNLDTQAKLLGCIYLGLTQKIIAFKNKIYKFYNPIDQPILQELRFNIQDKNYVVDYYNKNRDEKNKHIEAITEI</sequence>
<accession>A0ACA9Q189</accession>
<organism evidence="1 2">
    <name type="scientific">Racocetra persica</name>
    <dbReference type="NCBI Taxonomy" id="160502"/>
    <lineage>
        <taxon>Eukaryota</taxon>
        <taxon>Fungi</taxon>
        <taxon>Fungi incertae sedis</taxon>
        <taxon>Mucoromycota</taxon>
        <taxon>Glomeromycotina</taxon>
        <taxon>Glomeromycetes</taxon>
        <taxon>Diversisporales</taxon>
        <taxon>Gigasporaceae</taxon>
        <taxon>Racocetra</taxon>
    </lineage>
</organism>
<comment type="caution">
    <text evidence="1">The sequence shown here is derived from an EMBL/GenBank/DDBJ whole genome shotgun (WGS) entry which is preliminary data.</text>
</comment>
<dbReference type="Proteomes" id="UP000789920">
    <property type="component" value="Unassembled WGS sequence"/>
</dbReference>
<evidence type="ECO:0000313" key="1">
    <source>
        <dbReference type="EMBL" id="CAG8731300.1"/>
    </source>
</evidence>
<evidence type="ECO:0000313" key="2">
    <source>
        <dbReference type="Proteomes" id="UP000789920"/>
    </source>
</evidence>
<name>A0ACA9Q189_9GLOM</name>
<feature type="non-terminal residue" evidence="1">
    <location>
        <position position="128"/>
    </location>
</feature>
<reference evidence="1" key="1">
    <citation type="submission" date="2021-06" db="EMBL/GenBank/DDBJ databases">
        <authorList>
            <person name="Kallberg Y."/>
            <person name="Tangrot J."/>
            <person name="Rosling A."/>
        </authorList>
    </citation>
    <scope>NUCLEOTIDE SEQUENCE</scope>
    <source>
        <strain evidence="1">MA461A</strain>
    </source>
</reference>
<proteinExistence type="predicted"/>